<keyword evidence="4" id="KW-1185">Reference proteome</keyword>
<organism evidence="3 4">
    <name type="scientific">Gonapodya prolifera (strain JEL478)</name>
    <name type="common">Monoblepharis prolifera</name>
    <dbReference type="NCBI Taxonomy" id="1344416"/>
    <lineage>
        <taxon>Eukaryota</taxon>
        <taxon>Fungi</taxon>
        <taxon>Fungi incertae sedis</taxon>
        <taxon>Chytridiomycota</taxon>
        <taxon>Chytridiomycota incertae sedis</taxon>
        <taxon>Monoblepharidomycetes</taxon>
        <taxon>Monoblepharidales</taxon>
        <taxon>Gonapodyaceae</taxon>
        <taxon>Gonapodya</taxon>
    </lineage>
</organism>
<feature type="region of interest" description="Disordered" evidence="1">
    <location>
        <begin position="204"/>
        <end position="274"/>
    </location>
</feature>
<keyword evidence="2" id="KW-0732">Signal</keyword>
<proteinExistence type="predicted"/>
<dbReference type="AlphaFoldDB" id="A0A139ABS9"/>
<protein>
    <submittedName>
        <fullName evidence="3">Uncharacterized protein</fullName>
    </submittedName>
</protein>
<feature type="region of interest" description="Disordered" evidence="1">
    <location>
        <begin position="133"/>
        <end position="155"/>
    </location>
</feature>
<dbReference type="OrthoDB" id="3180714at2759"/>
<evidence type="ECO:0000256" key="2">
    <source>
        <dbReference type="SAM" id="SignalP"/>
    </source>
</evidence>
<reference evidence="3 4" key="1">
    <citation type="journal article" date="2015" name="Genome Biol. Evol.">
        <title>Phylogenomic analyses indicate that early fungi evolved digesting cell walls of algal ancestors of land plants.</title>
        <authorList>
            <person name="Chang Y."/>
            <person name="Wang S."/>
            <person name="Sekimoto S."/>
            <person name="Aerts A.L."/>
            <person name="Choi C."/>
            <person name="Clum A."/>
            <person name="LaButti K.M."/>
            <person name="Lindquist E.A."/>
            <person name="Yee Ngan C."/>
            <person name="Ohm R.A."/>
            <person name="Salamov A.A."/>
            <person name="Grigoriev I.V."/>
            <person name="Spatafora J.W."/>
            <person name="Berbee M.L."/>
        </authorList>
    </citation>
    <scope>NUCLEOTIDE SEQUENCE [LARGE SCALE GENOMIC DNA]</scope>
    <source>
        <strain evidence="3 4">JEL478</strain>
    </source>
</reference>
<feature type="compositionally biased region" description="Low complexity" evidence="1">
    <location>
        <begin position="337"/>
        <end position="377"/>
    </location>
</feature>
<dbReference type="STRING" id="1344416.A0A139ABS9"/>
<dbReference type="Gene3D" id="3.40.140.10">
    <property type="entry name" value="Cytidine Deaminase, domain 2"/>
    <property type="match status" value="1"/>
</dbReference>
<dbReference type="GO" id="GO:0006139">
    <property type="term" value="P:nucleobase-containing compound metabolic process"/>
    <property type="evidence" value="ECO:0007669"/>
    <property type="project" value="UniProtKB-ARBA"/>
</dbReference>
<feature type="compositionally biased region" description="Low complexity" evidence="1">
    <location>
        <begin position="133"/>
        <end position="144"/>
    </location>
</feature>
<evidence type="ECO:0000256" key="1">
    <source>
        <dbReference type="SAM" id="MobiDB-lite"/>
    </source>
</evidence>
<evidence type="ECO:0000313" key="4">
    <source>
        <dbReference type="Proteomes" id="UP000070544"/>
    </source>
</evidence>
<dbReference type="InterPro" id="IPR016193">
    <property type="entry name" value="Cytidine_deaminase-like"/>
</dbReference>
<name>A0A139ABS9_GONPJ</name>
<feature type="region of interest" description="Disordered" evidence="1">
    <location>
        <begin position="335"/>
        <end position="386"/>
    </location>
</feature>
<dbReference type="EMBL" id="KQ965771">
    <property type="protein sequence ID" value="KXS14207.1"/>
    <property type="molecule type" value="Genomic_DNA"/>
</dbReference>
<feature type="compositionally biased region" description="Basic and acidic residues" evidence="1">
    <location>
        <begin position="254"/>
        <end position="266"/>
    </location>
</feature>
<accession>A0A139ABS9</accession>
<sequence length="386" mass="40599">MSFLSVARSQPLTQLLLLLCPTAHLTLESLTNLIRDELSISETALAPPTTVAVPSSRTVPLFFDEAKAFWPLTFTKVQKVEERCVRLRSPMRETVEEVAPRGGHGRIVGLARAGTFLGAIPCSSDVTGTFGLSSTGPVTSSTSPSPTPRPTTTPTNAVLAISHTPTPTSPHGTVRGVARDGDVARNPLRHAVMELCGVVAGQEVRTRARKRRRVGTGEVDGDGDGEGGGASSLPPAGPTPTHDGGAVQGQQQEGHQEHEQEQDRNQVQEQDDDDEEDAFLLTGLSIYTLHEPCLMCAMALVHSRVENVFYWLPDVDLGRGVGGVGGAGGEGGAWSPSLPGADTSTTTTTAAAAGTATAPPATATTTTPLPSPLRSPLRMSRERRWA</sequence>
<dbReference type="Proteomes" id="UP000070544">
    <property type="component" value="Unassembled WGS sequence"/>
</dbReference>
<gene>
    <name evidence="3" type="ORF">M427DRAFT_45259</name>
</gene>
<dbReference type="SUPFAM" id="SSF53927">
    <property type="entry name" value="Cytidine deaminase-like"/>
    <property type="match status" value="1"/>
</dbReference>
<dbReference type="GO" id="GO:0003824">
    <property type="term" value="F:catalytic activity"/>
    <property type="evidence" value="ECO:0007669"/>
    <property type="project" value="InterPro"/>
</dbReference>
<evidence type="ECO:0000313" key="3">
    <source>
        <dbReference type="EMBL" id="KXS14207.1"/>
    </source>
</evidence>
<feature type="signal peptide" evidence="2">
    <location>
        <begin position="1"/>
        <end position="26"/>
    </location>
</feature>
<feature type="chain" id="PRO_5007296089" evidence="2">
    <location>
        <begin position="27"/>
        <end position="386"/>
    </location>
</feature>